<dbReference type="InterPro" id="IPR035979">
    <property type="entry name" value="RBD_domain_sf"/>
</dbReference>
<evidence type="ECO:0000259" key="5">
    <source>
        <dbReference type="PROSITE" id="PS50102"/>
    </source>
</evidence>
<dbReference type="SMART" id="SM00360">
    <property type="entry name" value="RRM"/>
    <property type="match status" value="2"/>
</dbReference>
<dbReference type="Proteomes" id="UP000078560">
    <property type="component" value="Unassembled WGS sequence"/>
</dbReference>
<dbReference type="InterPro" id="IPR000504">
    <property type="entry name" value="RRM_dom"/>
</dbReference>
<evidence type="ECO:0000256" key="4">
    <source>
        <dbReference type="SAM" id="MobiDB-lite"/>
    </source>
</evidence>
<dbReference type="PANTHER" id="PTHR47640">
    <property type="entry name" value="TRNA SELENOCYSTEINE 1-ASSOCIATED PROTEIN 1-RELATED-RELATED"/>
    <property type="match status" value="1"/>
</dbReference>
<name>A0A1A8W0I3_PLAOA</name>
<feature type="compositionally biased region" description="Low complexity" evidence="4">
    <location>
        <begin position="619"/>
        <end position="638"/>
    </location>
</feature>
<dbReference type="EMBL" id="FLQU01000396">
    <property type="protein sequence ID" value="SBS85150.1"/>
    <property type="molecule type" value="Genomic_DNA"/>
</dbReference>
<dbReference type="AlphaFoldDB" id="A0A1A8W0I3"/>
<evidence type="ECO:0000313" key="7">
    <source>
        <dbReference type="Proteomes" id="UP000078560"/>
    </source>
</evidence>
<feature type="domain" description="RRM" evidence="5">
    <location>
        <begin position="131"/>
        <end position="210"/>
    </location>
</feature>
<dbReference type="VEuPathDB" id="PlasmoDB:PocGH01_11027900"/>
<dbReference type="CDD" id="cd00590">
    <property type="entry name" value="RRM_SF"/>
    <property type="match status" value="1"/>
</dbReference>
<dbReference type="GO" id="GO:0005829">
    <property type="term" value="C:cytosol"/>
    <property type="evidence" value="ECO:0007669"/>
    <property type="project" value="TreeGrafter"/>
</dbReference>
<evidence type="ECO:0000256" key="1">
    <source>
        <dbReference type="ARBA" id="ARBA00022737"/>
    </source>
</evidence>
<dbReference type="SUPFAM" id="SSF54928">
    <property type="entry name" value="RNA-binding domain, RBD"/>
    <property type="match status" value="1"/>
</dbReference>
<feature type="region of interest" description="Disordered" evidence="4">
    <location>
        <begin position="614"/>
        <end position="638"/>
    </location>
</feature>
<feature type="region of interest" description="Disordered" evidence="4">
    <location>
        <begin position="482"/>
        <end position="529"/>
    </location>
</feature>
<dbReference type="Gene3D" id="3.30.70.330">
    <property type="match status" value="2"/>
</dbReference>
<feature type="compositionally biased region" description="Polar residues" evidence="4">
    <location>
        <begin position="1"/>
        <end position="11"/>
    </location>
</feature>
<protein>
    <submittedName>
        <fullName evidence="6">RNA binding function, putative</fullName>
    </submittedName>
</protein>
<evidence type="ECO:0000313" key="6">
    <source>
        <dbReference type="EMBL" id="SBS85150.1"/>
    </source>
</evidence>
<gene>
    <name evidence="6" type="ORF">POVCU2_0029970</name>
</gene>
<evidence type="ECO:0000256" key="3">
    <source>
        <dbReference type="PROSITE-ProRule" id="PRU00176"/>
    </source>
</evidence>
<dbReference type="InterPro" id="IPR012677">
    <property type="entry name" value="Nucleotide-bd_a/b_plait_sf"/>
</dbReference>
<evidence type="ECO:0000256" key="2">
    <source>
        <dbReference type="ARBA" id="ARBA00022884"/>
    </source>
</evidence>
<sequence length="670" mass="74834">MNNSNRTAASQENKDESNQGNTKTLWVGDLDKIKDEVVDENYILYCMFYEFAEDIIKVKLCKEKNSQKNSYAFIEFTNLEIAKYCFDQLNGKWIPGKIHKFKLNWAKYNLSDNTTSSDKNVDVELDDKGTYSLYVGSLPKNTTKEEIEILFSTLYSSICFVKMIKNTQKNQNKIYCFIHFFNYDECIRALTEMDGYLFKGHKIKVSKSNGIKINNTETSNHYNTRKNYDSQTSNLKGVNMNNYAPTSYNASGYNASAYNASDYNSRSHNASRYTASGYNASGYTASGYNASGYNASGYTASGYTPSTYNVNNSNIVNNTIVKNNQTDEEENSNSDPNKNLYFYYNNVNNEINNPYDLSFYDPINSNVNSFPAYGTNANSPNSNLSYNTNNYTNHMSQLNYYTSPITQINNYNAEVNPPSSYTGDINLMNNYADNRGHVHTYTGEHGNVSTYNPDINQVSTYNMCSANKNECVNVNLKKNDITKQGKDRENDCPGHDTKKVSSDKDGTNNVGTSGPSDPPHTSHASAGKKVIKENNADITEKSLMSYNNPNQLELSYFNISCANREYGNFSHGSEQGGAKNERANHIADVKNCGGGLCGSSGKAYHCHVDTGNENRVKSSNRNHSNANSATNNTTMYNNDGTDDIRMQNIEAIDNNLSVGNYGSIEGNCGN</sequence>
<dbReference type="InterPro" id="IPR050825">
    <property type="entry name" value="RBM42_RBP45_47-like"/>
</dbReference>
<keyword evidence="1" id="KW-0677">Repeat</keyword>
<feature type="compositionally biased region" description="Basic and acidic residues" evidence="4">
    <location>
        <begin position="482"/>
        <end position="506"/>
    </location>
</feature>
<proteinExistence type="predicted"/>
<dbReference type="PANTHER" id="PTHR47640:SF10">
    <property type="entry name" value="TRNA SELENOCYSTEINE 1-ASSOCIATED PROTEIN 1-RELATED"/>
    <property type="match status" value="1"/>
</dbReference>
<feature type="region of interest" description="Disordered" evidence="4">
    <location>
        <begin position="1"/>
        <end position="21"/>
    </location>
</feature>
<organism evidence="6 7">
    <name type="scientific">Plasmodium ovale curtisi</name>
    <dbReference type="NCBI Taxonomy" id="864141"/>
    <lineage>
        <taxon>Eukaryota</taxon>
        <taxon>Sar</taxon>
        <taxon>Alveolata</taxon>
        <taxon>Apicomplexa</taxon>
        <taxon>Aconoidasida</taxon>
        <taxon>Haemosporida</taxon>
        <taxon>Plasmodiidae</taxon>
        <taxon>Plasmodium</taxon>
        <taxon>Plasmodium (Plasmodium)</taxon>
    </lineage>
</organism>
<dbReference type="Pfam" id="PF00076">
    <property type="entry name" value="RRM_1"/>
    <property type="match status" value="2"/>
</dbReference>
<keyword evidence="2 3" id="KW-0694">RNA-binding</keyword>
<feature type="domain" description="RRM" evidence="5">
    <location>
        <begin position="23"/>
        <end position="108"/>
    </location>
</feature>
<accession>A0A1A8W0I3</accession>
<dbReference type="PROSITE" id="PS50102">
    <property type="entry name" value="RRM"/>
    <property type="match status" value="2"/>
</dbReference>
<dbReference type="GO" id="GO:0003729">
    <property type="term" value="F:mRNA binding"/>
    <property type="evidence" value="ECO:0007669"/>
    <property type="project" value="InterPro"/>
</dbReference>
<dbReference type="CDD" id="cd12344">
    <property type="entry name" value="RRM1_SECp43_like"/>
    <property type="match status" value="1"/>
</dbReference>
<reference evidence="7" key="1">
    <citation type="submission" date="2016-05" db="EMBL/GenBank/DDBJ databases">
        <authorList>
            <person name="Naeem Raeece"/>
        </authorList>
    </citation>
    <scope>NUCLEOTIDE SEQUENCE [LARGE SCALE GENOMIC DNA]</scope>
</reference>